<dbReference type="KEGG" id="vg:19525893"/>
<evidence type="ECO:0000313" key="1">
    <source>
        <dbReference type="EMBL" id="AHZ10766.1"/>
    </source>
</evidence>
<name>A0A024B3K4_9CAUD</name>
<dbReference type="Proteomes" id="UP000026906">
    <property type="component" value="Segment"/>
</dbReference>
<proteinExistence type="predicted"/>
<keyword evidence="2" id="KW-1185">Reference proteome</keyword>
<protein>
    <submittedName>
        <fullName evidence="1">Uncharacterized protein</fullName>
    </submittedName>
</protein>
<dbReference type="RefSeq" id="YP_009036255.1">
    <property type="nucleotide sequence ID" value="NC_024211.1"/>
</dbReference>
<accession>A0A024B3K4</accession>
<dbReference type="GeneID" id="19525893"/>
<evidence type="ECO:0000313" key="2">
    <source>
        <dbReference type="Proteomes" id="UP000026906"/>
    </source>
</evidence>
<sequence>MFENTSDEQVRRVYKDYKAAFLDDSPWNRVNKAHFFQCMKAAEEELIKRGVLMNEED</sequence>
<organism evidence="1 2">
    <name type="scientific">Bacillus phage Megatron</name>
    <dbReference type="NCBI Taxonomy" id="1486661"/>
    <lineage>
        <taxon>Viruses</taxon>
        <taxon>Duplodnaviria</taxon>
        <taxon>Heunggongvirae</taxon>
        <taxon>Uroviricota</taxon>
        <taxon>Caudoviricetes</taxon>
        <taxon>Herelleviridae</taxon>
        <taxon>Bastillevirinae</taxon>
        <taxon>Wphvirus</taxon>
        <taxon>Wphvirus megatron</taxon>
    </lineage>
</organism>
<reference evidence="2" key="1">
    <citation type="submission" date="2014-09" db="EMBL/GenBank/DDBJ databases">
        <authorList>
            <person name="Sauder A.B."/>
            <person name="McKenzie Q.R."/>
            <person name="Temple L.M."/>
            <person name="Alexis B.K."/>
            <person name="Al-Atrache Z."/>
            <person name="Lewis L.O."/>
            <person name="Loesser-Casey K.E."/>
            <person name="Mitchell K.J."/>
        </authorList>
    </citation>
    <scope>NUCLEOTIDE SEQUENCE [LARGE SCALE GENOMIC DNA]</scope>
</reference>
<dbReference type="EMBL" id="KJ489401">
    <property type="protein sequence ID" value="AHZ10766.1"/>
    <property type="molecule type" value="Genomic_DNA"/>
</dbReference>